<protein>
    <submittedName>
        <fullName evidence="1">Uncharacterized protein</fullName>
    </submittedName>
</protein>
<evidence type="ECO:0000313" key="1">
    <source>
        <dbReference type="EMBL" id="GGB06709.1"/>
    </source>
</evidence>
<reference evidence="1" key="2">
    <citation type="submission" date="2020-09" db="EMBL/GenBank/DDBJ databases">
        <authorList>
            <person name="Sun Q."/>
            <person name="Zhou Y."/>
        </authorList>
    </citation>
    <scope>NUCLEOTIDE SEQUENCE</scope>
    <source>
        <strain evidence="1">CGMCC 1.12813</strain>
    </source>
</reference>
<dbReference type="EMBL" id="BMGB01000001">
    <property type="protein sequence ID" value="GGB06709.1"/>
    <property type="molecule type" value="Genomic_DNA"/>
</dbReference>
<evidence type="ECO:0000313" key="2">
    <source>
        <dbReference type="Proteomes" id="UP000606922"/>
    </source>
</evidence>
<keyword evidence="2" id="KW-1185">Reference proteome</keyword>
<proteinExistence type="predicted"/>
<sequence>MTPAAKPCDEPLLVMFPNSRLHPEDACGLPAGLDLRSDSPDTEKVKFLRVGTSLGCGIDDEFDVRVGDGDDVTVEGDVSDDGAVHGFHH</sequence>
<comment type="caution">
    <text evidence="1">The sequence shown here is derived from an EMBL/GenBank/DDBJ whole genome shotgun (WGS) entry which is preliminary data.</text>
</comment>
<dbReference type="AlphaFoldDB" id="A0A916SMH4"/>
<dbReference type="Proteomes" id="UP000606922">
    <property type="component" value="Unassembled WGS sequence"/>
</dbReference>
<reference evidence="1" key="1">
    <citation type="journal article" date="2014" name="Int. J. Syst. Evol. Microbiol.">
        <title>Complete genome sequence of Corynebacterium casei LMG S-19264T (=DSM 44701T), isolated from a smear-ripened cheese.</title>
        <authorList>
            <consortium name="US DOE Joint Genome Institute (JGI-PGF)"/>
            <person name="Walter F."/>
            <person name="Albersmeier A."/>
            <person name="Kalinowski J."/>
            <person name="Ruckert C."/>
        </authorList>
    </citation>
    <scope>NUCLEOTIDE SEQUENCE</scope>
    <source>
        <strain evidence="1">CGMCC 1.12813</strain>
    </source>
</reference>
<name>A0A916SMH4_9MICO</name>
<organism evidence="1 2">
    <name type="scientific">Conyzicola nivalis</name>
    <dbReference type="NCBI Taxonomy" id="1477021"/>
    <lineage>
        <taxon>Bacteria</taxon>
        <taxon>Bacillati</taxon>
        <taxon>Actinomycetota</taxon>
        <taxon>Actinomycetes</taxon>
        <taxon>Micrococcales</taxon>
        <taxon>Microbacteriaceae</taxon>
        <taxon>Conyzicola</taxon>
    </lineage>
</organism>
<gene>
    <name evidence="1" type="ORF">GCM10010979_21550</name>
</gene>
<accession>A0A916SMH4</accession>